<evidence type="ECO:0000259" key="5">
    <source>
        <dbReference type="Pfam" id="PF01515"/>
    </source>
</evidence>
<dbReference type="PANTHER" id="PTHR43356">
    <property type="entry name" value="PHOSPHATE ACETYLTRANSFERASE"/>
    <property type="match status" value="1"/>
</dbReference>
<organism evidence="6">
    <name type="scientific">Oceaniferula spumae</name>
    <dbReference type="NCBI Taxonomy" id="2979115"/>
    <lineage>
        <taxon>Bacteria</taxon>
        <taxon>Pseudomonadati</taxon>
        <taxon>Verrucomicrobiota</taxon>
        <taxon>Verrucomicrobiia</taxon>
        <taxon>Verrucomicrobiales</taxon>
        <taxon>Verrucomicrobiaceae</taxon>
        <taxon>Oceaniferula</taxon>
    </lineage>
</organism>
<dbReference type="AlphaFoldDB" id="A0AAT9FIP5"/>
<accession>A0AAT9FIP5</accession>
<protein>
    <submittedName>
        <fullName evidence="6">Phosphotransacetylase</fullName>
    </submittedName>
</protein>
<dbReference type="InterPro" id="IPR042112">
    <property type="entry name" value="P_AcTrfase_dom2"/>
</dbReference>
<comment type="catalytic activity">
    <reaction evidence="1">
        <text>acetyl-CoA + phosphate = acetyl phosphate + CoA</text>
        <dbReference type="Rhea" id="RHEA:19521"/>
        <dbReference type="ChEBI" id="CHEBI:22191"/>
        <dbReference type="ChEBI" id="CHEBI:43474"/>
        <dbReference type="ChEBI" id="CHEBI:57287"/>
        <dbReference type="ChEBI" id="CHEBI:57288"/>
        <dbReference type="EC" id="2.3.1.8"/>
    </reaction>
</comment>
<evidence type="ECO:0000256" key="3">
    <source>
        <dbReference type="ARBA" id="ARBA00022679"/>
    </source>
</evidence>
<dbReference type="InterPro" id="IPR012147">
    <property type="entry name" value="P_Ac_Bu_trans"/>
</dbReference>
<proteinExistence type="inferred from homology"/>
<name>A0AAT9FIP5_9BACT</name>
<evidence type="ECO:0000256" key="1">
    <source>
        <dbReference type="ARBA" id="ARBA00000705"/>
    </source>
</evidence>
<dbReference type="SUPFAM" id="SSF53659">
    <property type="entry name" value="Isocitrate/Isopropylmalate dehydrogenase-like"/>
    <property type="match status" value="1"/>
</dbReference>
<dbReference type="InterPro" id="IPR042113">
    <property type="entry name" value="P_AcTrfase_dom1"/>
</dbReference>
<dbReference type="GO" id="GO:0008959">
    <property type="term" value="F:phosphate acetyltransferase activity"/>
    <property type="evidence" value="ECO:0007669"/>
    <property type="project" value="UniProtKB-EC"/>
</dbReference>
<dbReference type="Gene3D" id="3.40.50.10950">
    <property type="match status" value="1"/>
</dbReference>
<keyword evidence="3" id="KW-0808">Transferase</keyword>
<dbReference type="PIRSF" id="PIRSF000428">
    <property type="entry name" value="P_Ac_trans"/>
    <property type="match status" value="1"/>
</dbReference>
<dbReference type="Gene3D" id="3.40.50.10750">
    <property type="entry name" value="Isocitrate/Isopropylmalate dehydrogenase-like"/>
    <property type="match status" value="1"/>
</dbReference>
<sequence>MSADTHFPAANALTARLYETLKRHPKRIVFADGEDIRVIRVAARMVAMEIAVPILIGNRERIHKMAKDAGLAMTFVNVIDPAKSSDLSLFCERLKKVARYRGKEIADPCEIVSRPHNFAAMMVQYGHADGMVAGNQSMPATVFRAAMTMIKPIKDVPKVFGAMIMVAPHLQNFGRDGVLFMADCGVIPDPNVKQLASIAVETGKLARHFLGRRPRIAMLSHSTHGSAGTESAKKVLAATELARQKIHDEYLEIDIDGEIQADAALDSTAAEIKIKDSRAQDPADVLVFPNLDAGHISLKLLQHVGGAQNYGQLIMGLSRPSAQVPRTVSEETLLGTAAIVGAEAIKFHEFYLAKER</sequence>
<evidence type="ECO:0000256" key="4">
    <source>
        <dbReference type="ARBA" id="ARBA00023315"/>
    </source>
</evidence>
<keyword evidence="4" id="KW-0012">Acyltransferase</keyword>
<reference evidence="6" key="1">
    <citation type="submission" date="2024-07" db="EMBL/GenBank/DDBJ databases">
        <title>Complete genome sequence of Verrucomicrobiaceae bacterium NT6N.</title>
        <authorList>
            <person name="Huang C."/>
            <person name="Takami H."/>
            <person name="Hamasaki K."/>
        </authorList>
    </citation>
    <scope>NUCLEOTIDE SEQUENCE</scope>
    <source>
        <strain evidence="6">NT6N</strain>
    </source>
</reference>
<dbReference type="EMBL" id="AP026866">
    <property type="protein sequence ID" value="BDS05833.1"/>
    <property type="molecule type" value="Genomic_DNA"/>
</dbReference>
<evidence type="ECO:0000313" key="6">
    <source>
        <dbReference type="EMBL" id="BDS05833.1"/>
    </source>
</evidence>
<comment type="similarity">
    <text evidence="2">Belongs to the phosphate acetyltransferase and butyryltransferase family.</text>
</comment>
<feature type="domain" description="Phosphate acetyl/butaryl transferase" evidence="5">
    <location>
        <begin position="14"/>
        <end position="339"/>
    </location>
</feature>
<dbReference type="PANTHER" id="PTHR43356:SF3">
    <property type="entry name" value="PHOSPHATE ACETYLTRANSFERASE"/>
    <property type="match status" value="1"/>
</dbReference>
<dbReference type="InterPro" id="IPR002505">
    <property type="entry name" value="PTA_PTB"/>
</dbReference>
<evidence type="ECO:0000256" key="2">
    <source>
        <dbReference type="ARBA" id="ARBA00005656"/>
    </source>
</evidence>
<dbReference type="Pfam" id="PF01515">
    <property type="entry name" value="PTA_PTB"/>
    <property type="match status" value="1"/>
</dbReference>
<gene>
    <name evidence="6" type="primary">eutD</name>
    <name evidence="6" type="ORF">NT6N_08730</name>
</gene>
<dbReference type="InterPro" id="IPR050500">
    <property type="entry name" value="Phos_Acetyltrans/Butyryltrans"/>
</dbReference>
<dbReference type="KEGG" id="osu:NT6N_08730"/>